<evidence type="ECO:0000259" key="2">
    <source>
        <dbReference type="PROSITE" id="PS50025"/>
    </source>
</evidence>
<comment type="caution">
    <text evidence="1">Lacks conserved residue(s) required for the propagation of feature annotation.</text>
</comment>
<gene>
    <name evidence="3" type="ORF">Pcinc_035317</name>
</gene>
<name>A0AAE1C049_PETCI</name>
<dbReference type="InterPro" id="IPR013320">
    <property type="entry name" value="ConA-like_dom_sf"/>
</dbReference>
<evidence type="ECO:0000313" key="3">
    <source>
        <dbReference type="EMBL" id="KAK3858489.1"/>
    </source>
</evidence>
<evidence type="ECO:0000256" key="1">
    <source>
        <dbReference type="PROSITE-ProRule" id="PRU00122"/>
    </source>
</evidence>
<accession>A0AAE1C049</accession>
<feature type="domain" description="Laminin G" evidence="2">
    <location>
        <begin position="95"/>
        <end position="277"/>
    </location>
</feature>
<dbReference type="Gene3D" id="2.60.120.200">
    <property type="match status" value="1"/>
</dbReference>
<dbReference type="GO" id="GO:0016020">
    <property type="term" value="C:membrane"/>
    <property type="evidence" value="ECO:0007669"/>
    <property type="project" value="UniProtKB-SubCell"/>
</dbReference>
<dbReference type="InterPro" id="IPR050372">
    <property type="entry name" value="Neurexin-related_CASP"/>
</dbReference>
<keyword evidence="4" id="KW-1185">Reference proteome</keyword>
<evidence type="ECO:0000313" key="4">
    <source>
        <dbReference type="Proteomes" id="UP001286313"/>
    </source>
</evidence>
<dbReference type="Pfam" id="PF02210">
    <property type="entry name" value="Laminin_G_2"/>
    <property type="match status" value="1"/>
</dbReference>
<protein>
    <recommendedName>
        <fullName evidence="2">Laminin G domain-containing protein</fullName>
    </recommendedName>
</protein>
<dbReference type="SUPFAM" id="SSF49899">
    <property type="entry name" value="Concanavalin A-like lectins/glucanases"/>
    <property type="match status" value="1"/>
</dbReference>
<sequence>MPGSHWVSNSVRREGHQDVMSVAWCHCEGGDDAPAAGASEWQVAVLTWGAGRQVWWGGRDELVRQQLSVSEAMGAQNWLWWCLALVLAATRTVSGFLMEGSPTSFTQFPRWVPGANGSLEFEFATREPNGLLLYTDDGGSYEFFELKLVEGSVRLHYNLGGGARLLTVGHGLNDGSWHRVKVSRSQDRTHLTVDNKSESRLMKALSPNFGSPETNSFVYLGGLPLLLTRQVGSRLTLPVVTLEPRFSGSIRGLVYTTNDGLSRSQNIIASQVRPPPV</sequence>
<dbReference type="PROSITE" id="PS50025">
    <property type="entry name" value="LAM_G_DOMAIN"/>
    <property type="match status" value="1"/>
</dbReference>
<dbReference type="PANTHER" id="PTHR15036:SF49">
    <property type="entry name" value="AXOTACTIN"/>
    <property type="match status" value="1"/>
</dbReference>
<dbReference type="SMART" id="SM00282">
    <property type="entry name" value="LamG"/>
    <property type="match status" value="1"/>
</dbReference>
<comment type="caution">
    <text evidence="3">The sequence shown here is derived from an EMBL/GenBank/DDBJ whole genome shotgun (WGS) entry which is preliminary data.</text>
</comment>
<reference evidence="3" key="1">
    <citation type="submission" date="2023-10" db="EMBL/GenBank/DDBJ databases">
        <title>Genome assemblies of two species of porcelain crab, Petrolisthes cinctipes and Petrolisthes manimaculis (Anomura: Porcellanidae).</title>
        <authorList>
            <person name="Angst P."/>
        </authorList>
    </citation>
    <scope>NUCLEOTIDE SEQUENCE</scope>
    <source>
        <strain evidence="3">PB745_01</strain>
        <tissue evidence="3">Gill</tissue>
    </source>
</reference>
<dbReference type="AlphaFoldDB" id="A0AAE1C049"/>
<dbReference type="InterPro" id="IPR001791">
    <property type="entry name" value="Laminin_G"/>
</dbReference>
<dbReference type="PANTHER" id="PTHR15036">
    <property type="entry name" value="PIKACHURIN-LIKE PROTEIN"/>
    <property type="match status" value="1"/>
</dbReference>
<dbReference type="CDD" id="cd00110">
    <property type="entry name" value="LamG"/>
    <property type="match status" value="1"/>
</dbReference>
<dbReference type="Proteomes" id="UP001286313">
    <property type="component" value="Unassembled WGS sequence"/>
</dbReference>
<organism evidence="3 4">
    <name type="scientific">Petrolisthes cinctipes</name>
    <name type="common">Flat porcelain crab</name>
    <dbReference type="NCBI Taxonomy" id="88211"/>
    <lineage>
        <taxon>Eukaryota</taxon>
        <taxon>Metazoa</taxon>
        <taxon>Ecdysozoa</taxon>
        <taxon>Arthropoda</taxon>
        <taxon>Crustacea</taxon>
        <taxon>Multicrustacea</taxon>
        <taxon>Malacostraca</taxon>
        <taxon>Eumalacostraca</taxon>
        <taxon>Eucarida</taxon>
        <taxon>Decapoda</taxon>
        <taxon>Pleocyemata</taxon>
        <taxon>Anomura</taxon>
        <taxon>Galatheoidea</taxon>
        <taxon>Porcellanidae</taxon>
        <taxon>Petrolisthes</taxon>
    </lineage>
</organism>
<dbReference type="EMBL" id="JAWQEG010005296">
    <property type="protein sequence ID" value="KAK3858489.1"/>
    <property type="molecule type" value="Genomic_DNA"/>
</dbReference>
<proteinExistence type="predicted"/>